<sequence length="137" mass="15514">MLLLLIPVLETIFALRGANAQLVTQQDRHVTVTEGASLELKCNYTYSSSPYLFWYVQYPNQGLQFLLNYFSGDTLVKGIKDFEAEFRKDETSFHLKKSSASWRDSAVYFCAISDTVTETAGGADHPVVIVFLKQLFQ</sequence>
<evidence type="ECO:0000259" key="7">
    <source>
        <dbReference type="PROSITE" id="PS50835"/>
    </source>
</evidence>
<dbReference type="Pfam" id="PF07686">
    <property type="entry name" value="V-set"/>
    <property type="match status" value="1"/>
</dbReference>
<keyword evidence="3" id="KW-0675">Receptor</keyword>
<keyword evidence="4" id="KW-0393">Immunoglobulin domain</keyword>
<evidence type="ECO:0000256" key="4">
    <source>
        <dbReference type="ARBA" id="ARBA00023319"/>
    </source>
</evidence>
<feature type="domain" description="Ig-like" evidence="7">
    <location>
        <begin position="7"/>
        <end position="121"/>
    </location>
</feature>
<dbReference type="SUPFAM" id="SSF48726">
    <property type="entry name" value="Immunoglobulin"/>
    <property type="match status" value="1"/>
</dbReference>
<evidence type="ECO:0000256" key="5">
    <source>
        <dbReference type="ARBA" id="ARBA00043266"/>
    </source>
</evidence>
<evidence type="ECO:0000256" key="2">
    <source>
        <dbReference type="ARBA" id="ARBA00023130"/>
    </source>
</evidence>
<proteinExistence type="predicted"/>
<evidence type="ECO:0000313" key="9">
    <source>
        <dbReference type="Proteomes" id="UP000472240"/>
    </source>
</evidence>
<dbReference type="PANTHER" id="PTHR19367:SF8">
    <property type="entry name" value="T CELL RECEPTOR ALPHA VARIABLE 3"/>
    <property type="match status" value="1"/>
</dbReference>
<dbReference type="GO" id="GO:0042101">
    <property type="term" value="C:T cell receptor complex"/>
    <property type="evidence" value="ECO:0007669"/>
    <property type="project" value="UniProtKB-KW"/>
</dbReference>
<dbReference type="PROSITE" id="PS50835">
    <property type="entry name" value="IG_LIKE"/>
    <property type="match status" value="1"/>
</dbReference>
<dbReference type="SMART" id="SM00409">
    <property type="entry name" value="IG"/>
    <property type="match status" value="1"/>
</dbReference>
<dbReference type="Proteomes" id="UP000472240">
    <property type="component" value="Chromosome 6"/>
</dbReference>
<dbReference type="InterPro" id="IPR007110">
    <property type="entry name" value="Ig-like_dom"/>
</dbReference>
<reference evidence="8" key="5">
    <citation type="submission" date="2025-09" db="UniProtKB">
        <authorList>
            <consortium name="Ensembl"/>
        </authorList>
    </citation>
    <scope>IDENTIFICATION</scope>
</reference>
<reference evidence="8" key="4">
    <citation type="submission" date="2025-08" db="UniProtKB">
        <authorList>
            <consortium name="Ensembl"/>
        </authorList>
    </citation>
    <scope>IDENTIFICATION</scope>
</reference>
<evidence type="ECO:0000256" key="1">
    <source>
        <dbReference type="ARBA" id="ARBA00022729"/>
    </source>
</evidence>
<feature type="signal peptide" evidence="6">
    <location>
        <begin position="1"/>
        <end position="20"/>
    </location>
</feature>
<organism evidence="8 9">
    <name type="scientific">Rhinolophus ferrumequinum</name>
    <name type="common">Greater horseshoe bat</name>
    <dbReference type="NCBI Taxonomy" id="59479"/>
    <lineage>
        <taxon>Eukaryota</taxon>
        <taxon>Metazoa</taxon>
        <taxon>Chordata</taxon>
        <taxon>Craniata</taxon>
        <taxon>Vertebrata</taxon>
        <taxon>Euteleostomi</taxon>
        <taxon>Mammalia</taxon>
        <taxon>Eutheria</taxon>
        <taxon>Laurasiatheria</taxon>
        <taxon>Chiroptera</taxon>
        <taxon>Yinpterochiroptera</taxon>
        <taxon>Rhinolophoidea</taxon>
        <taxon>Rhinolophidae</taxon>
        <taxon>Rhinolophinae</taxon>
        <taxon>Rhinolophus</taxon>
    </lineage>
</organism>
<reference evidence="9" key="3">
    <citation type="submission" date="2018-12" db="EMBL/GenBank/DDBJ databases">
        <title>G10K-VGP greater horseshoe bat female genome, primary haplotype.</title>
        <authorList>
            <person name="Teeling E."/>
            <person name="Myers G."/>
            <person name="Vernes S."/>
            <person name="Pippel M."/>
            <person name="Winkler S."/>
            <person name="Fedrigo O."/>
            <person name="Rhie A."/>
            <person name="Koren S."/>
            <person name="Phillippy A."/>
            <person name="Lewin H."/>
            <person name="Damas J."/>
            <person name="Howe K."/>
            <person name="Mountcastle J."/>
            <person name="Jarvis E.D."/>
        </authorList>
    </citation>
    <scope>NUCLEOTIDE SEQUENCE [LARGE SCALE GENOMIC DNA]</scope>
</reference>
<keyword evidence="1 6" id="KW-0732">Signal</keyword>
<dbReference type="GO" id="GO:0002250">
    <property type="term" value="P:adaptive immune response"/>
    <property type="evidence" value="ECO:0007669"/>
    <property type="project" value="UniProtKB-KW"/>
</dbReference>
<evidence type="ECO:0000256" key="3">
    <source>
        <dbReference type="ARBA" id="ARBA00023170"/>
    </source>
</evidence>
<dbReference type="InterPro" id="IPR003599">
    <property type="entry name" value="Ig_sub"/>
</dbReference>
<dbReference type="InterPro" id="IPR013783">
    <property type="entry name" value="Ig-like_fold"/>
</dbReference>
<dbReference type="InterPro" id="IPR013106">
    <property type="entry name" value="Ig_V-set"/>
</dbReference>
<keyword evidence="9" id="KW-1185">Reference proteome</keyword>
<reference evidence="8 9" key="2">
    <citation type="journal article" date="2018" name="Annu Rev Anim Biosci">
        <title>Bat Biology, Genomes, and the Bat1K Project: To Generate Chromosome-Level Genomes for All Living Bat Species.</title>
        <authorList>
            <person name="Teeling E.C."/>
            <person name="Vernes S.C."/>
            <person name="Davalos L.M."/>
            <person name="Ray D.A."/>
            <person name="Gilbert M.T.P."/>
            <person name="Myers E."/>
        </authorList>
    </citation>
    <scope>NUCLEOTIDE SEQUENCE</scope>
</reference>
<dbReference type="Gene3D" id="2.60.40.10">
    <property type="entry name" value="Immunoglobulins"/>
    <property type="match status" value="1"/>
</dbReference>
<dbReference type="OMA" id="FMTQEPK"/>
<evidence type="ECO:0000313" key="8">
    <source>
        <dbReference type="Ensembl" id="ENSRFEP00010030186.1"/>
    </source>
</evidence>
<keyword evidence="2" id="KW-1064">Adaptive immunity</keyword>
<dbReference type="SMART" id="SM00406">
    <property type="entry name" value="IGv"/>
    <property type="match status" value="1"/>
</dbReference>
<dbReference type="GeneTree" id="ENSGT00940000153073"/>
<name>A0A671FWV0_RHIFE</name>
<evidence type="ECO:0000256" key="6">
    <source>
        <dbReference type="SAM" id="SignalP"/>
    </source>
</evidence>
<feature type="chain" id="PRO_5025546239" description="Ig-like domain-containing protein" evidence="6">
    <location>
        <begin position="21"/>
        <end position="137"/>
    </location>
</feature>
<reference evidence="8 9" key="1">
    <citation type="journal article" date="2015" name="Annu Rev Anim Biosci">
        <title>The Genome 10K Project: a way forward.</title>
        <authorList>
            <person name="Koepfli K.P."/>
            <person name="Paten B."/>
            <person name="O'Brien S.J."/>
            <person name="Koepfli K.P."/>
            <person name="Paten B."/>
            <person name="Antunes A."/>
            <person name="Belov K."/>
            <person name="Bustamante C."/>
            <person name="Castoe T.A."/>
            <person name="Clawson H."/>
            <person name="Crawford A.J."/>
            <person name="Diekhans M."/>
            <person name="Distel D."/>
            <person name="Durbin R."/>
            <person name="Earl D."/>
            <person name="Fujita M.K."/>
            <person name="Gamble T."/>
            <person name="Georges A."/>
            <person name="Gemmell N."/>
            <person name="Gilbert M.T."/>
            <person name="Graves J.M."/>
            <person name="Green R.E."/>
            <person name="Hickey G."/>
            <person name="Jarvis E.D."/>
            <person name="Johnson W."/>
            <person name="Komissarov A."/>
            <person name="Korf I."/>
            <person name="Kuhn R."/>
            <person name="Larkin D.M."/>
            <person name="Lewin H."/>
            <person name="Lopez J.V."/>
            <person name="Ma J."/>
            <person name="Marques-Bonet T."/>
            <person name="Miller W."/>
            <person name="Murphy R."/>
            <person name="Pevzner P."/>
            <person name="Shapiro B."/>
            <person name="Steiner C."/>
            <person name="Tamazian G."/>
            <person name="Venkatesh B."/>
            <person name="Wang J."/>
            <person name="Wayne R."/>
            <person name="Wiley E."/>
            <person name="Yang H."/>
            <person name="Zhang G."/>
            <person name="Haussler D."/>
            <person name="Ryder O."/>
            <person name="O'Brien S.J."/>
        </authorList>
    </citation>
    <scope>NUCLEOTIDE SEQUENCE</scope>
</reference>
<dbReference type="InterPro" id="IPR036179">
    <property type="entry name" value="Ig-like_dom_sf"/>
</dbReference>
<dbReference type="Ensembl" id="ENSRFET00010032745.1">
    <property type="protein sequence ID" value="ENSRFEP00010030186.1"/>
    <property type="gene ID" value="ENSRFEG00010020000.1"/>
</dbReference>
<keyword evidence="5" id="KW-0391">Immunity</keyword>
<keyword evidence="5" id="KW-1279">T cell receptor</keyword>
<dbReference type="PANTHER" id="PTHR19367">
    <property type="entry name" value="T-CELL RECEPTOR ALPHA CHAIN V REGION"/>
    <property type="match status" value="1"/>
</dbReference>
<dbReference type="InterPro" id="IPR051287">
    <property type="entry name" value="TCR_variable_region"/>
</dbReference>
<protein>
    <recommendedName>
        <fullName evidence="7">Ig-like domain-containing protein</fullName>
    </recommendedName>
</protein>
<dbReference type="InParanoid" id="A0A671FWV0"/>
<dbReference type="AlphaFoldDB" id="A0A671FWV0"/>
<accession>A0A671FWV0</accession>